<evidence type="ECO:0000313" key="2">
    <source>
        <dbReference type="Proteomes" id="UP000295367"/>
    </source>
</evidence>
<keyword evidence="2" id="KW-1185">Reference proteome</keyword>
<accession>A0A4R3XUC4</accession>
<protein>
    <submittedName>
        <fullName evidence="1">Uncharacterized protein</fullName>
    </submittedName>
</protein>
<name>A0A4R3XUC4_9PROT</name>
<proteinExistence type="predicted"/>
<organism evidence="1 2">
    <name type="scientific">Sulfurirhabdus autotrophica</name>
    <dbReference type="NCBI Taxonomy" id="1706046"/>
    <lineage>
        <taxon>Bacteria</taxon>
        <taxon>Pseudomonadati</taxon>
        <taxon>Pseudomonadota</taxon>
        <taxon>Betaproteobacteria</taxon>
        <taxon>Nitrosomonadales</taxon>
        <taxon>Sulfuricellaceae</taxon>
        <taxon>Sulfurirhabdus</taxon>
    </lineage>
</organism>
<comment type="caution">
    <text evidence="1">The sequence shown here is derived from an EMBL/GenBank/DDBJ whole genome shotgun (WGS) entry which is preliminary data.</text>
</comment>
<dbReference type="Proteomes" id="UP000295367">
    <property type="component" value="Unassembled WGS sequence"/>
</dbReference>
<evidence type="ECO:0000313" key="1">
    <source>
        <dbReference type="EMBL" id="TCV82542.1"/>
    </source>
</evidence>
<reference evidence="1 2" key="1">
    <citation type="submission" date="2019-03" db="EMBL/GenBank/DDBJ databases">
        <title>Genomic Encyclopedia of Type Strains, Phase IV (KMG-IV): sequencing the most valuable type-strain genomes for metagenomic binning, comparative biology and taxonomic classification.</title>
        <authorList>
            <person name="Goeker M."/>
        </authorList>
    </citation>
    <scope>NUCLEOTIDE SEQUENCE [LARGE SCALE GENOMIC DNA]</scope>
    <source>
        <strain evidence="1 2">DSM 100309</strain>
    </source>
</reference>
<dbReference type="AlphaFoldDB" id="A0A4R3XUC4"/>
<dbReference type="EMBL" id="SMCO01000020">
    <property type="protein sequence ID" value="TCV82542.1"/>
    <property type="molecule type" value="Genomic_DNA"/>
</dbReference>
<sequence>MSEYNSKLIFDSTKKRIENSLIALHKKKIPREIKETLISKKFTKQYRQQESC</sequence>
<gene>
    <name evidence="1" type="ORF">EDC63_12036</name>
</gene>